<dbReference type="Gene3D" id="1.10.238.20">
    <property type="entry name" value="Pheromone/general odorant binding protein domain"/>
    <property type="match status" value="1"/>
</dbReference>
<evidence type="ECO:0000313" key="2">
    <source>
        <dbReference type="EMBL" id="JAV63738.1"/>
    </source>
</evidence>
<dbReference type="SUPFAM" id="SSF47565">
    <property type="entry name" value="Insect pheromone/odorant-binding proteins"/>
    <property type="match status" value="1"/>
</dbReference>
<feature type="signal peptide" evidence="1">
    <location>
        <begin position="1"/>
        <end position="22"/>
    </location>
</feature>
<organism evidence="2">
    <name type="scientific">Photinus pyralis</name>
    <name type="common">Common eastern firefly</name>
    <name type="synonym">Lampyris pyralis</name>
    <dbReference type="NCBI Taxonomy" id="7054"/>
    <lineage>
        <taxon>Eukaryota</taxon>
        <taxon>Metazoa</taxon>
        <taxon>Ecdysozoa</taxon>
        <taxon>Arthropoda</taxon>
        <taxon>Hexapoda</taxon>
        <taxon>Insecta</taxon>
        <taxon>Pterygota</taxon>
        <taxon>Neoptera</taxon>
        <taxon>Endopterygota</taxon>
        <taxon>Coleoptera</taxon>
        <taxon>Polyphaga</taxon>
        <taxon>Elateriformia</taxon>
        <taxon>Elateroidea</taxon>
        <taxon>Lampyridae</taxon>
        <taxon>Lampyrinae</taxon>
        <taxon>Photinus</taxon>
    </lineage>
</organism>
<protein>
    <submittedName>
        <fullName evidence="2">Uncharacterized protein</fullName>
    </submittedName>
</protein>
<accession>A0A1Y1KT22</accession>
<dbReference type="Proteomes" id="UP000327044">
    <property type="component" value="Unassembled WGS sequence"/>
</dbReference>
<evidence type="ECO:0000256" key="1">
    <source>
        <dbReference type="SAM" id="SignalP"/>
    </source>
</evidence>
<dbReference type="OrthoDB" id="6780706at2759"/>
<dbReference type="Pfam" id="PF01395">
    <property type="entry name" value="PBP_GOBP"/>
    <property type="match status" value="1"/>
</dbReference>
<reference evidence="2" key="1">
    <citation type="journal article" date="2016" name="Sci. Rep.">
        <title>Molecular characterization of firefly nuptial gifts: a multi-omics approach sheds light on postcopulatory sexual selection.</title>
        <authorList>
            <person name="Al-Wathiqui N."/>
            <person name="Fallon T.R."/>
            <person name="South A."/>
            <person name="Weng J.K."/>
            <person name="Lewis S.M."/>
        </authorList>
    </citation>
    <scope>NUCLEOTIDE SEQUENCE</scope>
</reference>
<dbReference type="InterPro" id="IPR006170">
    <property type="entry name" value="PBP/GOBP"/>
</dbReference>
<keyword evidence="1" id="KW-0732">Signal</keyword>
<sequence length="141" mass="15566">MRYVILSALGFVCCLQVYCAMATSDRGFDEHLAICVDRLKVDKDIIDTHFDKAFHLPTGNENLNNVVRCVGTDSGLVDADGKYNEALMKIHIMKNVIPLTGKTGTEAVADKAVEECKHHTNGKDRIINLHNCIIDVIHASV</sequence>
<dbReference type="EMBL" id="VVIM01000002">
    <property type="protein sequence ID" value="KAB0801837.1"/>
    <property type="molecule type" value="Genomic_DNA"/>
</dbReference>
<reference evidence="3" key="3">
    <citation type="submission" date="2019-08" db="EMBL/GenBank/DDBJ databases">
        <authorList>
            <consortium name="Photinus pyralis genome working group"/>
            <person name="Fallon T.R."/>
            <person name="Sander Lower S.E."/>
            <person name="Weng J.-K."/>
        </authorList>
    </citation>
    <scope>NUCLEOTIDE SEQUENCE</scope>
    <source>
        <strain evidence="3">1611_PpyrPB1</strain>
        <tissue evidence="3">Whole body</tissue>
    </source>
</reference>
<name>A0A1Y1KT22_PHOPY</name>
<keyword evidence="4" id="KW-1185">Reference proteome</keyword>
<proteinExistence type="predicted"/>
<dbReference type="AlphaFoldDB" id="A0A1Y1KT22"/>
<dbReference type="GO" id="GO:0005549">
    <property type="term" value="F:odorant binding"/>
    <property type="evidence" value="ECO:0007669"/>
    <property type="project" value="InterPro"/>
</dbReference>
<evidence type="ECO:0000313" key="3">
    <source>
        <dbReference type="EMBL" id="KAB0801837.1"/>
    </source>
</evidence>
<dbReference type="CDD" id="cd23992">
    <property type="entry name" value="PBP_GOBP"/>
    <property type="match status" value="1"/>
</dbReference>
<feature type="chain" id="PRO_5036312522" evidence="1">
    <location>
        <begin position="23"/>
        <end position="141"/>
    </location>
</feature>
<dbReference type="EMBL" id="GEZM01076610">
    <property type="protein sequence ID" value="JAV63738.1"/>
    <property type="molecule type" value="Transcribed_RNA"/>
</dbReference>
<dbReference type="InParanoid" id="A0A1Y1KT22"/>
<dbReference type="InterPro" id="IPR036728">
    <property type="entry name" value="PBP_GOBP_sf"/>
</dbReference>
<gene>
    <name evidence="3" type="ORF">PPYR_04023</name>
</gene>
<evidence type="ECO:0000313" key="4">
    <source>
        <dbReference type="Proteomes" id="UP000327044"/>
    </source>
</evidence>
<reference evidence="3 4" key="2">
    <citation type="journal article" date="2018" name="Elife">
        <title>Firefly genomes illuminate parallel origins of bioluminescence in beetles.</title>
        <authorList>
            <person name="Fallon T.R."/>
            <person name="Lower S.E."/>
            <person name="Chang C.H."/>
            <person name="Bessho-Uehara M."/>
            <person name="Martin G.J."/>
            <person name="Bewick A.J."/>
            <person name="Behringer M."/>
            <person name="Debat H.J."/>
            <person name="Wong I."/>
            <person name="Day J.C."/>
            <person name="Suvorov A."/>
            <person name="Silva C.J."/>
            <person name="Stanger-Hall K.F."/>
            <person name="Hall D.W."/>
            <person name="Schmitz R.J."/>
            <person name="Nelson D.R."/>
            <person name="Lewis S.M."/>
            <person name="Shigenobu S."/>
            <person name="Bybee S.M."/>
            <person name="Larracuente A.M."/>
            <person name="Oba Y."/>
            <person name="Weng J.K."/>
        </authorList>
    </citation>
    <scope>NUCLEOTIDE SEQUENCE [LARGE SCALE GENOMIC DNA]</scope>
    <source>
        <strain evidence="3">1611_PpyrPB1</strain>
        <tissue evidence="3">Whole body</tissue>
    </source>
</reference>